<name>A0ABS1F2C7_9PROT</name>
<reference evidence="5" key="1">
    <citation type="submission" date="2021-01" db="EMBL/GenBank/DDBJ databases">
        <title>Genome public.</title>
        <authorList>
            <person name="Liu C."/>
            <person name="Sun Q."/>
        </authorList>
    </citation>
    <scope>NUCLEOTIDE SEQUENCE [LARGE SCALE GENOMIC DNA]</scope>
    <source>
        <strain evidence="5">YIM B02556</strain>
    </source>
</reference>
<feature type="signal peptide" evidence="2">
    <location>
        <begin position="1"/>
        <end position="21"/>
    </location>
</feature>
<dbReference type="Gene3D" id="3.40.390.10">
    <property type="entry name" value="Collagenase (Catalytic Domain)"/>
    <property type="match status" value="1"/>
</dbReference>
<accession>A0ABS1F2C7</accession>
<keyword evidence="1" id="KW-0378">Hydrolase</keyword>
<feature type="binding site" evidence="1">
    <location>
        <position position="206"/>
    </location>
    <ligand>
        <name>Zn(2+)</name>
        <dbReference type="ChEBI" id="CHEBI:29105"/>
        <note>catalytic</note>
    </ligand>
</feature>
<dbReference type="PROSITE" id="PS51864">
    <property type="entry name" value="ASTACIN"/>
    <property type="match status" value="1"/>
</dbReference>
<evidence type="ECO:0000256" key="2">
    <source>
        <dbReference type="SAM" id="SignalP"/>
    </source>
</evidence>
<dbReference type="InterPro" id="IPR006026">
    <property type="entry name" value="Peptidase_Metallo"/>
</dbReference>
<sequence>MTRYFLYFAAVLPALATAATAEVKCTGEGDATPAVAEIHPEYSLGQPRTIEVNDQGTIRSVSYAKVGRHAVFEGDIIIGNADQLAFAEQLGPVSIYAQNMTLSPFGYVARSVLSGAQKWPGGIVPFEMESEVPSADTIRNAMQAWSNATQVRFVQRTAQNSAQYPNYVAFIKGSNTMACLSYGIGMMRGRQTVELVQGCEFGQIVHEIGHVLGLDHEQNREDRGKFVRVDQQNIIQGYAYAFAQRPSFFKDANTYDFDSIMHYEPNAFSCNGKPTIVALAPMPPNVHFGQRTHISKGDAAVIAALYK</sequence>
<keyword evidence="5" id="KW-1185">Reference proteome</keyword>
<evidence type="ECO:0000256" key="1">
    <source>
        <dbReference type="PROSITE-ProRule" id="PRU01211"/>
    </source>
</evidence>
<dbReference type="Pfam" id="PF01400">
    <property type="entry name" value="Astacin"/>
    <property type="match status" value="1"/>
</dbReference>
<dbReference type="RefSeq" id="WP_200192118.1">
    <property type="nucleotide sequence ID" value="NZ_JAENHM010000027.1"/>
</dbReference>
<comment type="cofactor">
    <cofactor evidence="1">
        <name>Zn(2+)</name>
        <dbReference type="ChEBI" id="CHEBI:29105"/>
    </cofactor>
    <text evidence="1">Binds 1 zinc ion per subunit.</text>
</comment>
<feature type="domain" description="Peptidase M12A" evidence="3">
    <location>
        <begin position="110"/>
        <end position="307"/>
    </location>
</feature>
<dbReference type="PANTHER" id="PTHR10127:SF893">
    <property type="entry name" value="METALLOENDOPEPTIDASE"/>
    <property type="match status" value="1"/>
</dbReference>
<feature type="binding site" evidence="1">
    <location>
        <position position="216"/>
    </location>
    <ligand>
        <name>Zn(2+)</name>
        <dbReference type="ChEBI" id="CHEBI:29105"/>
        <note>catalytic</note>
    </ligand>
</feature>
<protein>
    <submittedName>
        <fullName evidence="4">M12 family metallopeptidase</fullName>
    </submittedName>
</protein>
<keyword evidence="1" id="KW-0645">Protease</keyword>
<dbReference type="InterPro" id="IPR001506">
    <property type="entry name" value="Peptidase_M12A"/>
</dbReference>
<dbReference type="Proteomes" id="UP000652760">
    <property type="component" value="Unassembled WGS sequence"/>
</dbReference>
<dbReference type="PANTHER" id="PTHR10127">
    <property type="entry name" value="DISCOIDIN, CUB, EGF, LAMININ , AND ZINC METALLOPROTEASE DOMAIN CONTAINING"/>
    <property type="match status" value="1"/>
</dbReference>
<organism evidence="4 5">
    <name type="scientific">Azospirillum endophyticum</name>
    <dbReference type="NCBI Taxonomy" id="2800326"/>
    <lineage>
        <taxon>Bacteria</taxon>
        <taxon>Pseudomonadati</taxon>
        <taxon>Pseudomonadota</taxon>
        <taxon>Alphaproteobacteria</taxon>
        <taxon>Rhodospirillales</taxon>
        <taxon>Azospirillaceae</taxon>
        <taxon>Azospirillum</taxon>
    </lineage>
</organism>
<keyword evidence="2" id="KW-0732">Signal</keyword>
<proteinExistence type="predicted"/>
<dbReference type="EMBL" id="JAENHM010000027">
    <property type="protein sequence ID" value="MBK1837482.1"/>
    <property type="molecule type" value="Genomic_DNA"/>
</dbReference>
<comment type="caution">
    <text evidence="1">Lacks conserved residue(s) required for the propagation of feature annotation.</text>
</comment>
<dbReference type="SMART" id="SM00235">
    <property type="entry name" value="ZnMc"/>
    <property type="match status" value="1"/>
</dbReference>
<dbReference type="PRINTS" id="PR00480">
    <property type="entry name" value="ASTACIN"/>
</dbReference>
<evidence type="ECO:0000259" key="3">
    <source>
        <dbReference type="PROSITE" id="PS51864"/>
    </source>
</evidence>
<dbReference type="CDD" id="cd04280">
    <property type="entry name" value="ZnMc_astacin_like"/>
    <property type="match status" value="1"/>
</dbReference>
<dbReference type="SUPFAM" id="SSF55486">
    <property type="entry name" value="Metalloproteases ('zincins'), catalytic domain"/>
    <property type="match status" value="1"/>
</dbReference>
<keyword evidence="1" id="KW-0479">Metal-binding</keyword>
<dbReference type="InterPro" id="IPR034035">
    <property type="entry name" value="Astacin-like_dom"/>
</dbReference>
<comment type="caution">
    <text evidence="4">The sequence shown here is derived from an EMBL/GenBank/DDBJ whole genome shotgun (WGS) entry which is preliminary data.</text>
</comment>
<gene>
    <name evidence="4" type="ORF">JHL17_08660</name>
</gene>
<keyword evidence="1" id="KW-0482">Metalloprotease</keyword>
<keyword evidence="1" id="KW-0862">Zinc</keyword>
<feature type="binding site" evidence="1">
    <location>
        <position position="210"/>
    </location>
    <ligand>
        <name>Zn(2+)</name>
        <dbReference type="ChEBI" id="CHEBI:29105"/>
        <note>catalytic</note>
    </ligand>
</feature>
<feature type="chain" id="PRO_5045322661" evidence="2">
    <location>
        <begin position="22"/>
        <end position="307"/>
    </location>
</feature>
<evidence type="ECO:0000313" key="4">
    <source>
        <dbReference type="EMBL" id="MBK1837482.1"/>
    </source>
</evidence>
<feature type="active site" evidence="1">
    <location>
        <position position="207"/>
    </location>
</feature>
<dbReference type="InterPro" id="IPR024079">
    <property type="entry name" value="MetalloPept_cat_dom_sf"/>
</dbReference>
<evidence type="ECO:0000313" key="5">
    <source>
        <dbReference type="Proteomes" id="UP000652760"/>
    </source>
</evidence>